<evidence type="ECO:0000256" key="1">
    <source>
        <dbReference type="SAM" id="SignalP"/>
    </source>
</evidence>
<keyword evidence="3" id="KW-1185">Reference proteome</keyword>
<keyword evidence="1" id="KW-0732">Signal</keyword>
<dbReference type="SUPFAM" id="SSF50370">
    <property type="entry name" value="Ricin B-like lectins"/>
    <property type="match status" value="1"/>
</dbReference>
<comment type="caution">
    <text evidence="2">The sequence shown here is derived from an EMBL/GenBank/DDBJ whole genome shotgun (WGS) entry which is preliminary data.</text>
</comment>
<reference evidence="2 3" key="1">
    <citation type="journal article" date="2014" name="Int. J. Syst. Evol. Microbiol.">
        <title>Streptomyces hoynatensis sp. nov., isolated from deep marine sediment.</title>
        <authorList>
            <person name="Veyisoglu A."/>
            <person name="Sahin N."/>
        </authorList>
    </citation>
    <scope>NUCLEOTIDE SEQUENCE [LARGE SCALE GENOMIC DNA]</scope>
    <source>
        <strain evidence="2 3">KCTC 29097</strain>
    </source>
</reference>
<sequence length="164" mass="17508">MKRTSLLRRSALATALGAVLAGAFSLSSSASAATTYWSFDNAVRGCLTAGTSGVVFETACSAQNAFQDWQWIGSADDHLQNLATGLCLTTDDKSDVNAVWQGDCNASEHGQSWSFTYLGDGSRLGVLQTYWGTWLRATDTPNAVYTDAGIAGNPNYYNWSVGLQ</sequence>
<dbReference type="RefSeq" id="WP_120680052.1">
    <property type="nucleotide sequence ID" value="NZ_RBAL01000008.1"/>
</dbReference>
<evidence type="ECO:0000313" key="3">
    <source>
        <dbReference type="Proteomes" id="UP000272474"/>
    </source>
</evidence>
<feature type="signal peptide" evidence="1">
    <location>
        <begin position="1"/>
        <end position="32"/>
    </location>
</feature>
<dbReference type="PROSITE" id="PS51318">
    <property type="entry name" value="TAT"/>
    <property type="match status" value="1"/>
</dbReference>
<dbReference type="AlphaFoldDB" id="A0A3A9YZ73"/>
<dbReference type="Gene3D" id="2.80.10.50">
    <property type="match status" value="1"/>
</dbReference>
<dbReference type="PROSITE" id="PS50231">
    <property type="entry name" value="RICIN_B_LECTIN"/>
    <property type="match status" value="1"/>
</dbReference>
<dbReference type="Proteomes" id="UP000272474">
    <property type="component" value="Unassembled WGS sequence"/>
</dbReference>
<dbReference type="OrthoDB" id="4202958at2"/>
<gene>
    <name evidence="2" type="ORF">D7294_15685</name>
</gene>
<dbReference type="EMBL" id="RBAL01000008">
    <property type="protein sequence ID" value="RKN41170.1"/>
    <property type="molecule type" value="Genomic_DNA"/>
</dbReference>
<protein>
    <submittedName>
        <fullName evidence="2">Uncharacterized protein</fullName>
    </submittedName>
</protein>
<dbReference type="InterPro" id="IPR006311">
    <property type="entry name" value="TAT_signal"/>
</dbReference>
<dbReference type="InterPro" id="IPR035992">
    <property type="entry name" value="Ricin_B-like_lectins"/>
</dbReference>
<name>A0A3A9YZ73_9ACTN</name>
<evidence type="ECO:0000313" key="2">
    <source>
        <dbReference type="EMBL" id="RKN41170.1"/>
    </source>
</evidence>
<organism evidence="2 3">
    <name type="scientific">Streptomyces hoynatensis</name>
    <dbReference type="NCBI Taxonomy" id="1141874"/>
    <lineage>
        <taxon>Bacteria</taxon>
        <taxon>Bacillati</taxon>
        <taxon>Actinomycetota</taxon>
        <taxon>Actinomycetes</taxon>
        <taxon>Kitasatosporales</taxon>
        <taxon>Streptomycetaceae</taxon>
        <taxon>Streptomyces</taxon>
    </lineage>
</organism>
<feature type="chain" id="PRO_5017196229" evidence="1">
    <location>
        <begin position="33"/>
        <end position="164"/>
    </location>
</feature>
<proteinExistence type="predicted"/>
<accession>A0A3A9YZ73</accession>